<comment type="caution">
    <text evidence="2">The sequence shown here is derived from an EMBL/GenBank/DDBJ whole genome shotgun (WGS) entry which is preliminary data.</text>
</comment>
<dbReference type="Proteomes" id="UP000585474">
    <property type="component" value="Unassembled WGS sequence"/>
</dbReference>
<dbReference type="EMBL" id="BJWL01000006">
    <property type="protein sequence ID" value="GFY88989.1"/>
    <property type="molecule type" value="Genomic_DNA"/>
</dbReference>
<dbReference type="AlphaFoldDB" id="A0A7J0ESL2"/>
<feature type="region of interest" description="Disordered" evidence="1">
    <location>
        <begin position="51"/>
        <end position="70"/>
    </location>
</feature>
<proteinExistence type="predicted"/>
<evidence type="ECO:0000313" key="2">
    <source>
        <dbReference type="EMBL" id="GFY88989.1"/>
    </source>
</evidence>
<name>A0A7J0ESL2_9ERIC</name>
<keyword evidence="3" id="KW-1185">Reference proteome</keyword>
<reference evidence="2 3" key="1">
    <citation type="submission" date="2019-07" db="EMBL/GenBank/DDBJ databases">
        <title>De Novo Assembly of kiwifruit Actinidia rufa.</title>
        <authorList>
            <person name="Sugita-Konishi S."/>
            <person name="Sato K."/>
            <person name="Mori E."/>
            <person name="Abe Y."/>
            <person name="Kisaki G."/>
            <person name="Hamano K."/>
            <person name="Suezawa K."/>
            <person name="Otani M."/>
            <person name="Fukuda T."/>
            <person name="Manabe T."/>
            <person name="Gomi K."/>
            <person name="Tabuchi M."/>
            <person name="Akimitsu K."/>
            <person name="Kataoka I."/>
        </authorList>
    </citation>
    <scope>NUCLEOTIDE SEQUENCE [LARGE SCALE GENOMIC DNA]</scope>
    <source>
        <strain evidence="3">cv. Fuchu</strain>
    </source>
</reference>
<sequence length="90" mass="10092">MANGGWTRVDESPTGLWSGRTEIRRRPMRSASLRHGRVSLRLGWGRTTALSEPQSRSIRVQRPPTGPVRGAPEVDWCPGVVGWCHRYAEV</sequence>
<accession>A0A7J0ESL2</accession>
<organism evidence="2 3">
    <name type="scientific">Actinidia rufa</name>
    <dbReference type="NCBI Taxonomy" id="165716"/>
    <lineage>
        <taxon>Eukaryota</taxon>
        <taxon>Viridiplantae</taxon>
        <taxon>Streptophyta</taxon>
        <taxon>Embryophyta</taxon>
        <taxon>Tracheophyta</taxon>
        <taxon>Spermatophyta</taxon>
        <taxon>Magnoliopsida</taxon>
        <taxon>eudicotyledons</taxon>
        <taxon>Gunneridae</taxon>
        <taxon>Pentapetalae</taxon>
        <taxon>asterids</taxon>
        <taxon>Ericales</taxon>
        <taxon>Actinidiaceae</taxon>
        <taxon>Actinidia</taxon>
    </lineage>
</organism>
<protein>
    <submittedName>
        <fullName evidence="2">Uncharacterized protein</fullName>
    </submittedName>
</protein>
<evidence type="ECO:0000313" key="3">
    <source>
        <dbReference type="Proteomes" id="UP000585474"/>
    </source>
</evidence>
<gene>
    <name evidence="2" type="ORF">Acr_06g0009290</name>
</gene>
<evidence type="ECO:0000256" key="1">
    <source>
        <dbReference type="SAM" id="MobiDB-lite"/>
    </source>
</evidence>